<dbReference type="EMBL" id="KV417815">
    <property type="protein sequence ID" value="KZP05858.1"/>
    <property type="molecule type" value="Genomic_DNA"/>
</dbReference>
<protein>
    <submittedName>
        <fullName evidence="4">Uncharacterized protein</fullName>
    </submittedName>
</protein>
<keyword evidence="2" id="KW-1133">Transmembrane helix</keyword>
<dbReference type="GO" id="GO:0005524">
    <property type="term" value="F:ATP binding"/>
    <property type="evidence" value="ECO:0007669"/>
    <property type="project" value="InterPro"/>
</dbReference>
<evidence type="ECO:0000313" key="5">
    <source>
        <dbReference type="Proteomes" id="UP000076532"/>
    </source>
</evidence>
<keyword evidence="3" id="KW-0472">Membrane</keyword>
<accession>A0A167W9X2</accession>
<evidence type="ECO:0000256" key="3">
    <source>
        <dbReference type="ARBA" id="ARBA00023136"/>
    </source>
</evidence>
<dbReference type="STRING" id="436010.A0A167W9X2"/>
<dbReference type="SUPFAM" id="SSF90123">
    <property type="entry name" value="ABC transporter transmembrane region"/>
    <property type="match status" value="1"/>
</dbReference>
<reference evidence="4 5" key="1">
    <citation type="journal article" date="2016" name="Mol. Biol. Evol.">
        <title>Comparative Genomics of Early-Diverging Mushroom-Forming Fungi Provides Insights into the Origins of Lignocellulose Decay Capabilities.</title>
        <authorList>
            <person name="Nagy L.G."/>
            <person name="Riley R."/>
            <person name="Tritt A."/>
            <person name="Adam C."/>
            <person name="Daum C."/>
            <person name="Floudas D."/>
            <person name="Sun H."/>
            <person name="Yadav J.S."/>
            <person name="Pangilinan J."/>
            <person name="Larsson K.H."/>
            <person name="Matsuura K."/>
            <person name="Barry K."/>
            <person name="Labutti K."/>
            <person name="Kuo R."/>
            <person name="Ohm R.A."/>
            <person name="Bhattacharya S.S."/>
            <person name="Shirouzu T."/>
            <person name="Yoshinaga Y."/>
            <person name="Martin F.M."/>
            <person name="Grigoriev I.V."/>
            <person name="Hibbett D.S."/>
        </authorList>
    </citation>
    <scope>NUCLEOTIDE SEQUENCE [LARGE SCALE GENOMIC DNA]</scope>
    <source>
        <strain evidence="4 5">CBS 109695</strain>
    </source>
</reference>
<evidence type="ECO:0000256" key="2">
    <source>
        <dbReference type="ARBA" id="ARBA00022989"/>
    </source>
</evidence>
<sequence length="227" mass="26192">MQLSNRSSIAGIVYDNAYWSDIGPTILLITRYRGSLPVHATPDQKLWSSVEANLLVLFSSLSRSFVYASFAETWTRLTTIRAYTKQKRIIEDVDRGLDRENRGSFVSVAIARWLDPPARYFTKFCHIGNLILRGGLQKQYPTIKNWHVAPSSSGYDCWRFRQSVTLEGFTILSYTLTAAQWFSEMVHQFVQPVQNMNTLERVFYYYTDLLSKTDAHTSIDSPANWHQ</sequence>
<keyword evidence="5" id="KW-1185">Reference proteome</keyword>
<gene>
    <name evidence="4" type="ORF">FIBSPDRAFT_339075</name>
</gene>
<dbReference type="Proteomes" id="UP000076532">
    <property type="component" value="Unassembled WGS sequence"/>
</dbReference>
<evidence type="ECO:0000313" key="4">
    <source>
        <dbReference type="EMBL" id="KZP05858.1"/>
    </source>
</evidence>
<dbReference type="InterPro" id="IPR036640">
    <property type="entry name" value="ABC1_TM_sf"/>
</dbReference>
<dbReference type="AlphaFoldDB" id="A0A167W9X2"/>
<dbReference type="GO" id="GO:0016020">
    <property type="term" value="C:membrane"/>
    <property type="evidence" value="ECO:0007669"/>
    <property type="project" value="InterPro"/>
</dbReference>
<keyword evidence="1" id="KW-0812">Transmembrane</keyword>
<proteinExistence type="predicted"/>
<name>A0A167W9X2_9AGAM</name>
<evidence type="ECO:0000256" key="1">
    <source>
        <dbReference type="ARBA" id="ARBA00022692"/>
    </source>
</evidence>
<organism evidence="4 5">
    <name type="scientific">Athelia psychrophila</name>
    <dbReference type="NCBI Taxonomy" id="1759441"/>
    <lineage>
        <taxon>Eukaryota</taxon>
        <taxon>Fungi</taxon>
        <taxon>Dikarya</taxon>
        <taxon>Basidiomycota</taxon>
        <taxon>Agaricomycotina</taxon>
        <taxon>Agaricomycetes</taxon>
        <taxon>Agaricomycetidae</taxon>
        <taxon>Atheliales</taxon>
        <taxon>Atheliaceae</taxon>
        <taxon>Athelia</taxon>
    </lineage>
</organism>
<dbReference type="Gene3D" id="1.20.1560.10">
    <property type="entry name" value="ABC transporter type 1, transmembrane domain"/>
    <property type="match status" value="1"/>
</dbReference>